<dbReference type="InterPro" id="IPR056823">
    <property type="entry name" value="TEN-like_YD-shell"/>
</dbReference>
<evidence type="ECO:0000259" key="6">
    <source>
        <dbReference type="SMART" id="SM00306"/>
    </source>
</evidence>
<comment type="caution">
    <text evidence="7">The sequence shown here is derived from an EMBL/GenBank/DDBJ whole genome shotgun (WGS) entry which is preliminary data.</text>
</comment>
<dbReference type="Pfam" id="PF25023">
    <property type="entry name" value="TEN_YD-shell"/>
    <property type="match status" value="2"/>
</dbReference>
<dbReference type="Pfam" id="PF07591">
    <property type="entry name" value="PT-HINT"/>
    <property type="match status" value="1"/>
</dbReference>
<protein>
    <submittedName>
        <fullName evidence="7">Type IV secretion protein Rhs</fullName>
    </submittedName>
</protein>
<dbReference type="InterPro" id="IPR036844">
    <property type="entry name" value="Hint_dom_sf"/>
</dbReference>
<dbReference type="PANTHER" id="PTHR32305:SF17">
    <property type="entry name" value="TRNA NUCLEASE WAPA"/>
    <property type="match status" value="1"/>
</dbReference>
<proteinExistence type="predicted"/>
<dbReference type="PROSITE" id="PS50818">
    <property type="entry name" value="INTEIN_C_TER"/>
    <property type="match status" value="1"/>
</dbReference>
<feature type="region of interest" description="Disordered" evidence="5">
    <location>
        <begin position="1712"/>
        <end position="1732"/>
    </location>
</feature>
<dbReference type="GO" id="GO:0005576">
    <property type="term" value="C:extracellular region"/>
    <property type="evidence" value="ECO:0007669"/>
    <property type="project" value="UniProtKB-SubCell"/>
</dbReference>
<dbReference type="NCBIfam" id="TIGR01443">
    <property type="entry name" value="intein_Cterm"/>
    <property type="match status" value="1"/>
</dbReference>
<feature type="region of interest" description="Disordered" evidence="5">
    <location>
        <begin position="1466"/>
        <end position="1495"/>
    </location>
</feature>
<dbReference type="Gene3D" id="2.180.10.10">
    <property type="entry name" value="RHS repeat-associated core"/>
    <property type="match status" value="2"/>
</dbReference>
<dbReference type="InterPro" id="IPR003587">
    <property type="entry name" value="Hint_dom_N"/>
</dbReference>
<dbReference type="InterPro" id="IPR006530">
    <property type="entry name" value="YD"/>
</dbReference>
<feature type="domain" description="Hint" evidence="6">
    <location>
        <begin position="1733"/>
        <end position="1834"/>
    </location>
</feature>
<dbReference type="SUPFAM" id="SSF51294">
    <property type="entry name" value="Hedgehog/intein (Hint) domain"/>
    <property type="match status" value="1"/>
</dbReference>
<reference evidence="7" key="1">
    <citation type="submission" date="2021-01" db="EMBL/GenBank/DDBJ databases">
        <title>Whole genome shotgun sequence of Virgisporangium aurantiacum NBRC 16421.</title>
        <authorList>
            <person name="Komaki H."/>
            <person name="Tamura T."/>
        </authorList>
    </citation>
    <scope>NUCLEOTIDE SEQUENCE</scope>
    <source>
        <strain evidence="7">NBRC 16421</strain>
    </source>
</reference>
<dbReference type="InterPro" id="IPR022385">
    <property type="entry name" value="Rhs_assc_core"/>
</dbReference>
<name>A0A8J4E2I6_9ACTN</name>
<organism evidence="7 8">
    <name type="scientific">Virgisporangium aurantiacum</name>
    <dbReference type="NCBI Taxonomy" id="175570"/>
    <lineage>
        <taxon>Bacteria</taxon>
        <taxon>Bacillati</taxon>
        <taxon>Actinomycetota</taxon>
        <taxon>Actinomycetes</taxon>
        <taxon>Micromonosporales</taxon>
        <taxon>Micromonosporaceae</taxon>
        <taxon>Virgisporangium</taxon>
    </lineage>
</organism>
<evidence type="ECO:0000256" key="3">
    <source>
        <dbReference type="ARBA" id="ARBA00022737"/>
    </source>
</evidence>
<dbReference type="NCBIfam" id="TIGR03696">
    <property type="entry name" value="Rhs_assc_core"/>
    <property type="match status" value="1"/>
</dbReference>
<dbReference type="CDD" id="cd00081">
    <property type="entry name" value="Hint"/>
    <property type="match status" value="1"/>
</dbReference>
<keyword evidence="4" id="KW-0843">Virulence</keyword>
<dbReference type="NCBIfam" id="TIGR01643">
    <property type="entry name" value="YD_repeat_2x"/>
    <property type="match status" value="3"/>
</dbReference>
<evidence type="ECO:0000256" key="2">
    <source>
        <dbReference type="ARBA" id="ARBA00022525"/>
    </source>
</evidence>
<dbReference type="SMART" id="SM00306">
    <property type="entry name" value="HintN"/>
    <property type="match status" value="1"/>
</dbReference>
<evidence type="ECO:0000313" key="8">
    <source>
        <dbReference type="Proteomes" id="UP000612585"/>
    </source>
</evidence>
<evidence type="ECO:0000256" key="1">
    <source>
        <dbReference type="ARBA" id="ARBA00004613"/>
    </source>
</evidence>
<keyword evidence="2" id="KW-0964">Secreted</keyword>
<comment type="subcellular location">
    <subcellularLocation>
        <location evidence="1">Secreted</location>
    </subcellularLocation>
</comment>
<dbReference type="EMBL" id="BOPG01000028">
    <property type="protein sequence ID" value="GIJ57072.1"/>
    <property type="molecule type" value="Genomic_DNA"/>
</dbReference>
<dbReference type="InterPro" id="IPR050708">
    <property type="entry name" value="T6SS_VgrG/RHS"/>
</dbReference>
<dbReference type="Gene3D" id="2.170.16.10">
    <property type="entry name" value="Hedgehog/Intein (Hint) domain"/>
    <property type="match status" value="1"/>
</dbReference>
<dbReference type="GO" id="GO:0005737">
    <property type="term" value="C:cytoplasm"/>
    <property type="evidence" value="ECO:0007669"/>
    <property type="project" value="InterPro"/>
</dbReference>
<dbReference type="Proteomes" id="UP000612585">
    <property type="component" value="Unassembled WGS sequence"/>
</dbReference>
<dbReference type="Pfam" id="PF03534">
    <property type="entry name" value="SpvB"/>
    <property type="match status" value="1"/>
</dbReference>
<sequence length="1989" mass="217300">MSGHTGSFQWSYPLRVPPVPGGLAPQLALSYSSASVDGRTSATNNQPSWVGDGWDLSVGFIERSYGVCAQDTTGGAAPRTGDLCWRSDNATLALPGAGGQLVFETGNLWRLQNDDGSRIERLGNGGNGDDNGEFWKVTTVDGMQYFFGSRPDAASTWTVPVFGDDANEPCNRPGNFGGSWCQQAWRWNLDRVVDARGNTIVYDYTAESNRYGLNQLPAGVDYIRGGVLKTASYGMQSGEAATARVEFVPADRCVPGSDCLQKKENWPNWPDVPWENHCDGTCADRHSPTFWSTKRLAAVKTHVATGGAFKQVDSWELTHQFPNPGDGEKAALWLQSIVHKGHVGGEITLPAVTFEGERRPNRVYVTDGYAPLNRFRVSAVVSESGGVVDVEYKREDCTATDKPAQEHENTRRCFPVWWAKDDQTERKDWFHKHVVDAVTQTDRIGPDLEQVDQFVRYEYSDPAWHYDTSEFTAENRRTWNEFRGFAKVVIRNGKTDDVYGKVTSVEERYHQGMDGDVLPGNGRRTRTVNDGVNPERADHDALAGFPFFTATRFGDTDRVVTKAVSVPKLGDVRARREVTRPNLPSFWYEARFVRTDTVRTFTALDGGRWRETKVVHDYTDRGIVVKTDDLGDMSTSDDDRCTELTFRPNTDVWLLNAAARTRTVGVSCGGRPTLPDDLISDTRVRFDGNTGFDQPPTRGDVVQTQVARDHQPGREPVYVTASSAVYDRYGRAESTTDGLNRTSTVAFTPATGGPVTQTVARNALGHAITTTLEPAWGLPRTVTDANERTTETAYDPLGRVSATWAPNRTRSSGATANYTYAYAINKDAPSVVTTTVLGPNGNPVTSKVLYDGLLRARQTQQPAAGGGRLIVDTSFDSQGRQYRVTEPYYQSNPVDDRIWVAADAAIPGITLTTYDEVGRVSKTEFMVADQPVQTTTITYTGDRVQVVPPAGAPPTTSVLDAHGRTVELLQGGESTRYTYTKAGELASVTDPANNTWRYHYDLLGQLIRTEDVDAGVTTMRYDAAGQLTGTTDGRGVSLLYGYDALGRRTSVTKDATPLAAWTYDTADKGIGMPATATQYVDGAAWATKVGSYNSLYLPNSVHLDVPETVLAQTLGNKRYTTTYEYNVDGSLKAEVMPAVGDATSGLKSERVTRTYDDSGRPLTLYGALNGTTYDYVTATQYTRYGETHRVQLGEEGRRVWLSNYRERGTRRLIRQVVDAEVPAPQQADVAYTYDPAGNITSIRTATPNDVDLQCFRYDQHRRIADAWTPAADCATSPAVASLGGPARYWNSYSYDPAGNRTGDVQHGPTADTTRRYTYQGTTHRLQSVTTTGPTNPGRSDFAYDASGNTTTRPGQTLDWTPQGRLDTVTEGARATRYVYSADQNRLLRNDPTGVTLYLGAQEVRLDKGTGAIKATRYYSHGGAAVAVRTGGGGSDGSWTWLAGDHQNTTTLTIDANTMAVNRRRFDPFGGPRGTQVPFATDKGFVGGTTDPSTGLTHLGAREYDPALGRFVSTDPILLPGDPQQLNGYGYANNSPITFSDPSGLVRTNCPDGECRGGGWDKGKSPASTYGGSTGSVINNGNGSRCPDGAATCRSVGATQSVSKTGIKVKKTTHGNYLNGLRLPASVSDVDALVAGMDDFAGAGYFSDKPENYHTDDERRGRFRDTLWALIGACERSAQYACNRKTYEWAQAQQDRLMRTELETAEEAAGYVPGGLGGGRRGAGKSTARSGCNGRSFEPGTKVLLANGKTKRIRDLKPGDTVLATDPVTGRTAARRVVQVHVNDDVDLVDLRVREADGSIETIHTTDNHPFWLAARGAWVDGGHLRPGDVLSGPGGGTAEVVDVSAYRSEKLMFDLTVDDIHTYYVVAGDTPVLVHNCGSDDLVHVYRAPRAGNGQDELANGLNPTRHTGGNRNAYIGTEDVAKKWADYSVRGYEDGYIKFTFRRSEFEEHFGPGLRYEGGPGLEWEIPYGKIDLFNQLTRSREWHWAPY</sequence>
<dbReference type="InterPro" id="IPR030934">
    <property type="entry name" value="Intein_C"/>
</dbReference>
<gene>
    <name evidence="7" type="ORF">Vau01_045880</name>
</gene>
<dbReference type="PANTHER" id="PTHR32305">
    <property type="match status" value="1"/>
</dbReference>
<dbReference type="InterPro" id="IPR003284">
    <property type="entry name" value="Sal_SpvB"/>
</dbReference>
<evidence type="ECO:0000313" key="7">
    <source>
        <dbReference type="EMBL" id="GIJ57072.1"/>
    </source>
</evidence>
<evidence type="ECO:0000256" key="5">
    <source>
        <dbReference type="SAM" id="MobiDB-lite"/>
    </source>
</evidence>
<keyword evidence="8" id="KW-1185">Reference proteome</keyword>
<accession>A0A8J4E2I6</accession>
<evidence type="ECO:0000256" key="4">
    <source>
        <dbReference type="ARBA" id="ARBA00023026"/>
    </source>
</evidence>
<keyword evidence="3" id="KW-0677">Repeat</keyword>